<dbReference type="AlphaFoldDB" id="A0AAE1HEP9"/>
<keyword evidence="3" id="KW-1185">Reference proteome</keyword>
<dbReference type="Proteomes" id="UP001219518">
    <property type="component" value="Unassembled WGS sequence"/>
</dbReference>
<organism evidence="2 3">
    <name type="scientific">Frankliniella fusca</name>
    <dbReference type="NCBI Taxonomy" id="407009"/>
    <lineage>
        <taxon>Eukaryota</taxon>
        <taxon>Metazoa</taxon>
        <taxon>Ecdysozoa</taxon>
        <taxon>Arthropoda</taxon>
        <taxon>Hexapoda</taxon>
        <taxon>Insecta</taxon>
        <taxon>Pterygota</taxon>
        <taxon>Neoptera</taxon>
        <taxon>Paraneoptera</taxon>
        <taxon>Thysanoptera</taxon>
        <taxon>Terebrantia</taxon>
        <taxon>Thripoidea</taxon>
        <taxon>Thripidae</taxon>
        <taxon>Frankliniella</taxon>
    </lineage>
</organism>
<proteinExistence type="predicted"/>
<evidence type="ECO:0000313" key="2">
    <source>
        <dbReference type="EMBL" id="KAK3919902.1"/>
    </source>
</evidence>
<keyword evidence="1" id="KW-0812">Transmembrane</keyword>
<dbReference type="EMBL" id="JAHWGI010000985">
    <property type="protein sequence ID" value="KAK3919902.1"/>
    <property type="molecule type" value="Genomic_DNA"/>
</dbReference>
<gene>
    <name evidence="2" type="ORF">KUF71_009188</name>
</gene>
<reference evidence="2" key="2">
    <citation type="journal article" date="2023" name="BMC Genomics">
        <title>Pest status, molecular evolution, and epigenetic factors derived from the genome assembly of Frankliniella fusca, a thysanopteran phytovirus vector.</title>
        <authorList>
            <person name="Catto M.A."/>
            <person name="Labadie P.E."/>
            <person name="Jacobson A.L."/>
            <person name="Kennedy G.G."/>
            <person name="Srinivasan R."/>
            <person name="Hunt B.G."/>
        </authorList>
    </citation>
    <scope>NUCLEOTIDE SEQUENCE</scope>
    <source>
        <strain evidence="2">PL_HMW_Pooled</strain>
    </source>
</reference>
<keyword evidence="1" id="KW-0472">Membrane</keyword>
<protein>
    <submittedName>
        <fullName evidence="2">Tripartite motif-containing protein 65</fullName>
    </submittedName>
</protein>
<comment type="caution">
    <text evidence="2">The sequence shown here is derived from an EMBL/GenBank/DDBJ whole genome shotgun (WGS) entry which is preliminary data.</text>
</comment>
<feature type="transmembrane region" description="Helical" evidence="1">
    <location>
        <begin position="30"/>
        <end position="50"/>
    </location>
</feature>
<sequence>MLDLDMGMPNTWRAISCAEISQLFKKAFTIFRSFFMTIIFFLPIFPAHPYHLTKRSVFTKYLAALNTFSGLTFSNA</sequence>
<evidence type="ECO:0000256" key="1">
    <source>
        <dbReference type="SAM" id="Phobius"/>
    </source>
</evidence>
<evidence type="ECO:0000313" key="3">
    <source>
        <dbReference type="Proteomes" id="UP001219518"/>
    </source>
</evidence>
<accession>A0AAE1HEP9</accession>
<name>A0AAE1HEP9_9NEOP</name>
<reference evidence="2" key="1">
    <citation type="submission" date="2021-07" db="EMBL/GenBank/DDBJ databases">
        <authorList>
            <person name="Catto M.A."/>
            <person name="Jacobson A."/>
            <person name="Kennedy G."/>
            <person name="Labadie P."/>
            <person name="Hunt B.G."/>
            <person name="Srinivasan R."/>
        </authorList>
    </citation>
    <scope>NUCLEOTIDE SEQUENCE</scope>
    <source>
        <strain evidence="2">PL_HMW_Pooled</strain>
        <tissue evidence="2">Head</tissue>
    </source>
</reference>
<keyword evidence="1" id="KW-1133">Transmembrane helix</keyword>